<dbReference type="GO" id="GO:0016757">
    <property type="term" value="F:glycosyltransferase activity"/>
    <property type="evidence" value="ECO:0007669"/>
    <property type="project" value="InterPro"/>
</dbReference>
<dbReference type="Pfam" id="PF13439">
    <property type="entry name" value="Glyco_transf_4"/>
    <property type="match status" value="1"/>
</dbReference>
<evidence type="ECO:0000259" key="1">
    <source>
        <dbReference type="Pfam" id="PF00534"/>
    </source>
</evidence>
<dbReference type="Pfam" id="PF00534">
    <property type="entry name" value="Glycos_transf_1"/>
    <property type="match status" value="1"/>
</dbReference>
<dbReference type="Proteomes" id="UP000217334">
    <property type="component" value="Chromosome"/>
</dbReference>
<organism evidence="3 4">
    <name type="scientific">Capnocytophaga sputigena</name>
    <dbReference type="NCBI Taxonomy" id="1019"/>
    <lineage>
        <taxon>Bacteria</taxon>
        <taxon>Pseudomonadati</taxon>
        <taxon>Bacteroidota</taxon>
        <taxon>Flavobacteriia</taxon>
        <taxon>Flavobacteriales</taxon>
        <taxon>Flavobacteriaceae</taxon>
        <taxon>Capnocytophaga</taxon>
    </lineage>
</organism>
<evidence type="ECO:0000259" key="2">
    <source>
        <dbReference type="Pfam" id="PF13439"/>
    </source>
</evidence>
<gene>
    <name evidence="3" type="ORF">CGC59_06895</name>
</gene>
<reference evidence="4" key="1">
    <citation type="submission" date="2017-06" db="EMBL/GenBank/DDBJ databases">
        <title>Capnocytophaga spp. assemblies.</title>
        <authorList>
            <person name="Gulvik C.A."/>
        </authorList>
    </citation>
    <scope>NUCLEOTIDE SEQUENCE [LARGE SCALE GENOMIC DNA]</scope>
    <source>
        <strain evidence="4">H4486</strain>
    </source>
</reference>
<feature type="domain" description="Glycosyl transferase family 1" evidence="1">
    <location>
        <begin position="169"/>
        <end position="327"/>
    </location>
</feature>
<dbReference type="EMBL" id="CP022383">
    <property type="protein sequence ID" value="ATA79417.1"/>
    <property type="molecule type" value="Genomic_DNA"/>
</dbReference>
<evidence type="ECO:0000313" key="3">
    <source>
        <dbReference type="EMBL" id="ATA79417.1"/>
    </source>
</evidence>
<sequence length="346" mass="40716">MKIAFIIPSLINEGPVIVTKDIIEGLIDKVNLIDVYYFDERENTLSFPCNTYRISFFQKIDFNKYDVVHTNMLRPDLYIWYHRKKTDNCKFVSTLHQFIYQTLKNTYNSFIAFIFEKVWINALKKQDEIVYLTHIMEHTYKNRIKKTSKVIYNGRSFSEEIINALVEEHSKLLAIKKQFKIIGIHCIVTKIKGVHQTILALKHLPDYFFIIVGDGIELENLKSLAKRENVYDRCWFLGYKKNAISYLKYFDVYAATSYSEGFSLSLIEAGQCKLPTVCSNIAIFKEQYNENEVVFYELDNIASLSEAIVKAFNNKQQYAENIYKRAINDYSIENMSNQYLKLYCKN</sequence>
<dbReference type="SUPFAM" id="SSF53756">
    <property type="entry name" value="UDP-Glycosyltransferase/glycogen phosphorylase"/>
    <property type="match status" value="1"/>
</dbReference>
<dbReference type="AlphaFoldDB" id="A0A250F604"/>
<dbReference type="PANTHER" id="PTHR12526:SF627">
    <property type="entry name" value="D-RHAMNOSYLTRANSFERASE WBPZ"/>
    <property type="match status" value="1"/>
</dbReference>
<evidence type="ECO:0000313" key="4">
    <source>
        <dbReference type="Proteomes" id="UP000217334"/>
    </source>
</evidence>
<dbReference type="CDD" id="cd03801">
    <property type="entry name" value="GT4_PimA-like"/>
    <property type="match status" value="1"/>
</dbReference>
<feature type="domain" description="Glycosyltransferase subfamily 4-like N-terminal" evidence="2">
    <location>
        <begin position="56"/>
        <end position="154"/>
    </location>
</feature>
<keyword evidence="3" id="KW-0808">Transferase</keyword>
<name>A0A250F604_CAPSP</name>
<protein>
    <submittedName>
        <fullName evidence="3">Glycosyl transferase family 1</fullName>
    </submittedName>
</protein>
<dbReference type="PANTHER" id="PTHR12526">
    <property type="entry name" value="GLYCOSYLTRANSFERASE"/>
    <property type="match status" value="1"/>
</dbReference>
<dbReference type="Gene3D" id="3.40.50.2000">
    <property type="entry name" value="Glycogen Phosphorylase B"/>
    <property type="match status" value="2"/>
</dbReference>
<dbReference type="RefSeq" id="WP_095901351.1">
    <property type="nucleotide sequence ID" value="NZ_CP022383.1"/>
</dbReference>
<dbReference type="InterPro" id="IPR028098">
    <property type="entry name" value="Glyco_trans_4-like_N"/>
</dbReference>
<accession>A0A250F604</accession>
<proteinExistence type="predicted"/>
<dbReference type="InterPro" id="IPR001296">
    <property type="entry name" value="Glyco_trans_1"/>
</dbReference>